<protein>
    <recommendedName>
        <fullName evidence="2">DUF2415 domain-containing protein</fullName>
    </recommendedName>
</protein>
<dbReference type="InterPro" id="IPR036322">
    <property type="entry name" value="WD40_repeat_dom_sf"/>
</dbReference>
<dbReference type="PANTHER" id="PTHR43991">
    <property type="entry name" value="WD REPEAT PROTEIN (AFU_ORTHOLOGUE AFUA_8G05640)-RELATED"/>
    <property type="match status" value="1"/>
</dbReference>
<reference evidence="3" key="1">
    <citation type="journal article" date="2023" name="Mol. Phylogenet. Evol.">
        <title>Genome-scale phylogeny and comparative genomics of the fungal order Sordariales.</title>
        <authorList>
            <person name="Hensen N."/>
            <person name="Bonometti L."/>
            <person name="Westerberg I."/>
            <person name="Brannstrom I.O."/>
            <person name="Guillou S."/>
            <person name="Cros-Aarteil S."/>
            <person name="Calhoun S."/>
            <person name="Haridas S."/>
            <person name="Kuo A."/>
            <person name="Mondo S."/>
            <person name="Pangilinan J."/>
            <person name="Riley R."/>
            <person name="LaButti K."/>
            <person name="Andreopoulos B."/>
            <person name="Lipzen A."/>
            <person name="Chen C."/>
            <person name="Yan M."/>
            <person name="Daum C."/>
            <person name="Ng V."/>
            <person name="Clum A."/>
            <person name="Steindorff A."/>
            <person name="Ohm R.A."/>
            <person name="Martin F."/>
            <person name="Silar P."/>
            <person name="Natvig D.O."/>
            <person name="Lalanne C."/>
            <person name="Gautier V."/>
            <person name="Ament-Velasquez S.L."/>
            <person name="Kruys A."/>
            <person name="Hutchinson M.I."/>
            <person name="Powell A.J."/>
            <person name="Barry K."/>
            <person name="Miller A.N."/>
            <person name="Grigoriev I.V."/>
            <person name="Debuchy R."/>
            <person name="Gladieux P."/>
            <person name="Hiltunen Thoren M."/>
            <person name="Johannesson H."/>
        </authorList>
    </citation>
    <scope>NUCLEOTIDE SEQUENCE</scope>
    <source>
        <strain evidence="3">CBS 141.50</strain>
    </source>
</reference>
<sequence>MANGICECSYASTENLILAKPRRVFGAHVRWQHWQLRSLIGIDDQNSVYFPVPNTPDNGSCAIQKLNTKTRETETVKRLSFDPRCIVARNGWVCCGGERGMFCAFWVGEQIRNDGTGPGLALQADDRLPLSFEIPDSAASSTPETRLEKSLEVATTSFGKDRVNCITLWSPPTLFERVDGAYGQDVAILAHNDKTIIVVRLRDQEQLDKITYPDYMNRGVISPDGRLLAGISDDAYLYVHERKRAGFQSASSRYTADSAVGSFAACFSSTGKYLAVGTQYGVVSIFDVATLAGHGVHGLDPLITSFGTTRPCAQYGAVRDMAFSPGSVDLLAWTEDRGRVAVADIRGNFATQQILHLDNDADFEVLPIIDKGTIDPRLLEQRVERSSSLLSTFANAVDSSVEAQTALSHYNIPLTPDETAVLEAVQNFRRRQAHYSTGLNRSGTESSGRGIRNGSFAASNTSTNNRNGGNSDGPTMIGRLPWPARATRGADAGNDTTTQTRNASVSRAVDEILEGIRDHRERIRDSHERLRAQEDSAADRRRYAPASSSLSIPRYARASDAIPIGPGGSRGEFVETSINRPPPPHFASANTRATPGDSFNDPALRGGVSAYTFVQPHTQPEPYDTAGLAWSVDGNTLFVGAENGIYEFHVDTFGRKVFPDVTFS</sequence>
<gene>
    <name evidence="3" type="ORF">C8A04DRAFT_9465</name>
</gene>
<feature type="compositionally biased region" description="Low complexity" evidence="1">
    <location>
        <begin position="453"/>
        <end position="473"/>
    </location>
</feature>
<dbReference type="PANTHER" id="PTHR43991:SF9">
    <property type="entry name" value="DUF2415 DOMAIN-CONTAINING PROTEIN"/>
    <property type="match status" value="1"/>
</dbReference>
<dbReference type="GeneID" id="87822105"/>
<dbReference type="Pfam" id="PF10313">
    <property type="entry name" value="DUF2415"/>
    <property type="match status" value="1"/>
</dbReference>
<dbReference type="InterPro" id="IPR019417">
    <property type="entry name" value="DUF2415"/>
</dbReference>
<evidence type="ECO:0000256" key="1">
    <source>
        <dbReference type="SAM" id="MobiDB-lite"/>
    </source>
</evidence>
<dbReference type="Proteomes" id="UP001302676">
    <property type="component" value="Unassembled WGS sequence"/>
</dbReference>
<reference evidence="3" key="2">
    <citation type="submission" date="2023-05" db="EMBL/GenBank/DDBJ databases">
        <authorList>
            <consortium name="Lawrence Berkeley National Laboratory"/>
            <person name="Steindorff A."/>
            <person name="Hensen N."/>
            <person name="Bonometti L."/>
            <person name="Westerberg I."/>
            <person name="Brannstrom I.O."/>
            <person name="Guillou S."/>
            <person name="Cros-Aarteil S."/>
            <person name="Calhoun S."/>
            <person name="Haridas S."/>
            <person name="Kuo A."/>
            <person name="Mondo S."/>
            <person name="Pangilinan J."/>
            <person name="Riley R."/>
            <person name="Labutti K."/>
            <person name="Andreopoulos B."/>
            <person name="Lipzen A."/>
            <person name="Chen C."/>
            <person name="Yanf M."/>
            <person name="Daum C."/>
            <person name="Ng V."/>
            <person name="Clum A."/>
            <person name="Ohm R."/>
            <person name="Martin F."/>
            <person name="Silar P."/>
            <person name="Natvig D."/>
            <person name="Lalanne C."/>
            <person name="Gautier V."/>
            <person name="Ament-Velasquez S.L."/>
            <person name="Kruys A."/>
            <person name="Hutchinson M.I."/>
            <person name="Powell A.J."/>
            <person name="Barry K."/>
            <person name="Miller A.N."/>
            <person name="Grigoriev I.V."/>
            <person name="Debuchy R."/>
            <person name="Gladieux P."/>
            <person name="Thoren M.H."/>
            <person name="Johannesson H."/>
        </authorList>
    </citation>
    <scope>NUCLEOTIDE SEQUENCE</scope>
    <source>
        <strain evidence="3">CBS 141.50</strain>
    </source>
</reference>
<evidence type="ECO:0000313" key="3">
    <source>
        <dbReference type="EMBL" id="KAK4146726.1"/>
    </source>
</evidence>
<evidence type="ECO:0000259" key="2">
    <source>
        <dbReference type="Pfam" id="PF10313"/>
    </source>
</evidence>
<feature type="region of interest" description="Disordered" evidence="1">
    <location>
        <begin position="433"/>
        <end position="503"/>
    </location>
</feature>
<dbReference type="EMBL" id="MU853559">
    <property type="protein sequence ID" value="KAK4146726.1"/>
    <property type="molecule type" value="Genomic_DNA"/>
</dbReference>
<dbReference type="InterPro" id="IPR015943">
    <property type="entry name" value="WD40/YVTN_repeat-like_dom_sf"/>
</dbReference>
<feature type="compositionally biased region" description="Polar residues" evidence="1">
    <location>
        <begin position="434"/>
        <end position="447"/>
    </location>
</feature>
<accession>A0AAN6V973</accession>
<feature type="compositionally biased region" description="Polar residues" evidence="1">
    <location>
        <begin position="494"/>
        <end position="503"/>
    </location>
</feature>
<dbReference type="Gene3D" id="2.130.10.10">
    <property type="entry name" value="YVTN repeat-like/Quinoprotein amine dehydrogenase"/>
    <property type="match status" value="1"/>
</dbReference>
<dbReference type="RefSeq" id="XP_062640097.1">
    <property type="nucleotide sequence ID" value="XM_062785492.1"/>
</dbReference>
<dbReference type="SUPFAM" id="SSF50978">
    <property type="entry name" value="WD40 repeat-like"/>
    <property type="match status" value="1"/>
</dbReference>
<feature type="compositionally biased region" description="Basic and acidic residues" evidence="1">
    <location>
        <begin position="524"/>
        <end position="542"/>
    </location>
</feature>
<proteinExistence type="predicted"/>
<feature type="region of interest" description="Disordered" evidence="1">
    <location>
        <begin position="524"/>
        <end position="547"/>
    </location>
</feature>
<evidence type="ECO:0000313" key="4">
    <source>
        <dbReference type="Proteomes" id="UP001302676"/>
    </source>
</evidence>
<feature type="domain" description="DUF2415" evidence="2">
    <location>
        <begin position="316"/>
        <end position="356"/>
    </location>
</feature>
<name>A0AAN6V973_9PEZI</name>
<comment type="caution">
    <text evidence="3">The sequence shown here is derived from an EMBL/GenBank/DDBJ whole genome shotgun (WGS) entry which is preliminary data.</text>
</comment>
<dbReference type="AlphaFoldDB" id="A0AAN6V973"/>
<keyword evidence="4" id="KW-1185">Reference proteome</keyword>
<organism evidence="3 4">
    <name type="scientific">Dichotomopilus funicola</name>
    <dbReference type="NCBI Taxonomy" id="1934379"/>
    <lineage>
        <taxon>Eukaryota</taxon>
        <taxon>Fungi</taxon>
        <taxon>Dikarya</taxon>
        <taxon>Ascomycota</taxon>
        <taxon>Pezizomycotina</taxon>
        <taxon>Sordariomycetes</taxon>
        <taxon>Sordariomycetidae</taxon>
        <taxon>Sordariales</taxon>
        <taxon>Chaetomiaceae</taxon>
        <taxon>Dichotomopilus</taxon>
    </lineage>
</organism>